<name>A0AA39MCB6_9BILA</name>
<dbReference type="EMBL" id="JAUCMV010000001">
    <property type="protein sequence ID" value="KAK0429002.1"/>
    <property type="molecule type" value="Genomic_DNA"/>
</dbReference>
<keyword evidence="2" id="KW-1185">Reference proteome</keyword>
<evidence type="ECO:0000313" key="1">
    <source>
        <dbReference type="EMBL" id="KAK0429002.1"/>
    </source>
</evidence>
<gene>
    <name evidence="1" type="ORF">QR680_011128</name>
</gene>
<protein>
    <submittedName>
        <fullName evidence="1">Uncharacterized protein</fullName>
    </submittedName>
</protein>
<evidence type="ECO:0000313" key="2">
    <source>
        <dbReference type="Proteomes" id="UP001175271"/>
    </source>
</evidence>
<reference evidence="1" key="1">
    <citation type="submission" date="2023-06" db="EMBL/GenBank/DDBJ databases">
        <title>Genomic analysis of the entomopathogenic nematode Steinernema hermaphroditum.</title>
        <authorList>
            <person name="Schwarz E.M."/>
            <person name="Heppert J.K."/>
            <person name="Baniya A."/>
            <person name="Schwartz H.T."/>
            <person name="Tan C.-H."/>
            <person name="Antoshechkin I."/>
            <person name="Sternberg P.W."/>
            <person name="Goodrich-Blair H."/>
            <person name="Dillman A.R."/>
        </authorList>
    </citation>
    <scope>NUCLEOTIDE SEQUENCE</scope>
    <source>
        <strain evidence="1">PS9179</strain>
        <tissue evidence="1">Whole animal</tissue>
    </source>
</reference>
<comment type="caution">
    <text evidence="1">The sequence shown here is derived from an EMBL/GenBank/DDBJ whole genome shotgun (WGS) entry which is preliminary data.</text>
</comment>
<proteinExistence type="predicted"/>
<sequence length="183" mass="20571">MRHERLACPFFSARSNLDQGPRLTLVPFVVNSAFYGIEREANLTNMISAIDCQIRWMQDPPVGFNYNKRTKTCTAMSEIHGLRSASQVETYLITDWNLYNTEACPSVEMLLELTLEHFSAVGKTVYIRNGFIGGFESDVRILGRPAGVRETFTVTPLIPSPTTMTMSPWNVKNQGLSNSNQQS</sequence>
<dbReference type="Proteomes" id="UP001175271">
    <property type="component" value="Unassembled WGS sequence"/>
</dbReference>
<accession>A0AA39MCB6</accession>
<organism evidence="1 2">
    <name type="scientific">Steinernema hermaphroditum</name>
    <dbReference type="NCBI Taxonomy" id="289476"/>
    <lineage>
        <taxon>Eukaryota</taxon>
        <taxon>Metazoa</taxon>
        <taxon>Ecdysozoa</taxon>
        <taxon>Nematoda</taxon>
        <taxon>Chromadorea</taxon>
        <taxon>Rhabditida</taxon>
        <taxon>Tylenchina</taxon>
        <taxon>Panagrolaimomorpha</taxon>
        <taxon>Strongyloidoidea</taxon>
        <taxon>Steinernematidae</taxon>
        <taxon>Steinernema</taxon>
    </lineage>
</organism>
<dbReference type="AlphaFoldDB" id="A0AA39MCB6"/>